<evidence type="ECO:0000313" key="3">
    <source>
        <dbReference type="EMBL" id="MFD1232164.1"/>
    </source>
</evidence>
<keyword evidence="4" id="KW-1185">Reference proteome</keyword>
<evidence type="ECO:0000256" key="2">
    <source>
        <dbReference type="SAM" id="SignalP"/>
    </source>
</evidence>
<dbReference type="RefSeq" id="WP_339124683.1">
    <property type="nucleotide sequence ID" value="NZ_BAABKS010000076.1"/>
</dbReference>
<feature type="signal peptide" evidence="2">
    <location>
        <begin position="1"/>
        <end position="28"/>
    </location>
</feature>
<accession>A0ABW3VAM3</accession>
<comment type="caution">
    <text evidence="3">The sequence shown here is derived from an EMBL/GenBank/DDBJ whole genome shotgun (WGS) entry which is preliminary data.</text>
</comment>
<evidence type="ECO:0000256" key="1">
    <source>
        <dbReference type="SAM" id="Phobius"/>
    </source>
</evidence>
<feature type="chain" id="PRO_5047383574" description="Sap-like sulfolipid-1-addressing protein" evidence="2">
    <location>
        <begin position="29"/>
        <end position="254"/>
    </location>
</feature>
<dbReference type="EMBL" id="JBHTMB010000017">
    <property type="protein sequence ID" value="MFD1232164.1"/>
    <property type="molecule type" value="Genomic_DNA"/>
</dbReference>
<name>A0ABW3VAM3_9PSEU</name>
<feature type="transmembrane region" description="Helical" evidence="1">
    <location>
        <begin position="228"/>
        <end position="250"/>
    </location>
</feature>
<evidence type="ECO:0008006" key="5">
    <source>
        <dbReference type="Google" id="ProtNLM"/>
    </source>
</evidence>
<keyword evidence="1" id="KW-0812">Transmembrane</keyword>
<keyword evidence="1" id="KW-0472">Membrane</keyword>
<feature type="transmembrane region" description="Helical" evidence="1">
    <location>
        <begin position="179"/>
        <end position="208"/>
    </location>
</feature>
<feature type="transmembrane region" description="Helical" evidence="1">
    <location>
        <begin position="44"/>
        <end position="64"/>
    </location>
</feature>
<keyword evidence="1" id="KW-1133">Transmembrane helix</keyword>
<gene>
    <name evidence="3" type="ORF">ACFQ34_02605</name>
</gene>
<evidence type="ECO:0000313" key="4">
    <source>
        <dbReference type="Proteomes" id="UP001597182"/>
    </source>
</evidence>
<proteinExistence type="predicted"/>
<sequence>MTTAAPRAAWSRRLLTAGLVLAVVCAFAATTALVAQRNLATAASTLLLALVAGASAGASSAAVVGPPSTTAPAVAMTRWTAVGVLLGVAFAAAVLGGVGALLRLVLPGIVAQVVVGAAALVVVLREAGVLGFPLPANPMRIPADVPDDDEWGEARTGFALGTGMRSGVPGGLASGLPHLVALALALTVPFGMAFVVAAGFGIGVVATVAARPEAVDGRWLAPAAGVRLLLALECAVALAVSMTVTVAGHVTPGP</sequence>
<feature type="transmembrane region" description="Helical" evidence="1">
    <location>
        <begin position="104"/>
        <end position="124"/>
    </location>
</feature>
<dbReference type="Proteomes" id="UP001597182">
    <property type="component" value="Unassembled WGS sequence"/>
</dbReference>
<organism evidence="3 4">
    <name type="scientific">Pseudonocardia benzenivorans</name>
    <dbReference type="NCBI Taxonomy" id="228005"/>
    <lineage>
        <taxon>Bacteria</taxon>
        <taxon>Bacillati</taxon>
        <taxon>Actinomycetota</taxon>
        <taxon>Actinomycetes</taxon>
        <taxon>Pseudonocardiales</taxon>
        <taxon>Pseudonocardiaceae</taxon>
        <taxon>Pseudonocardia</taxon>
    </lineage>
</organism>
<reference evidence="4" key="1">
    <citation type="journal article" date="2019" name="Int. J. Syst. Evol. Microbiol.">
        <title>The Global Catalogue of Microorganisms (GCM) 10K type strain sequencing project: providing services to taxonomists for standard genome sequencing and annotation.</title>
        <authorList>
            <consortium name="The Broad Institute Genomics Platform"/>
            <consortium name="The Broad Institute Genome Sequencing Center for Infectious Disease"/>
            <person name="Wu L."/>
            <person name="Ma J."/>
        </authorList>
    </citation>
    <scope>NUCLEOTIDE SEQUENCE [LARGE SCALE GENOMIC DNA]</scope>
    <source>
        <strain evidence="4">CCUG 49018</strain>
    </source>
</reference>
<protein>
    <recommendedName>
        <fullName evidence="5">Sap-like sulfolipid-1-addressing protein</fullName>
    </recommendedName>
</protein>
<keyword evidence="2" id="KW-0732">Signal</keyword>
<feature type="transmembrane region" description="Helical" evidence="1">
    <location>
        <begin position="76"/>
        <end position="98"/>
    </location>
</feature>